<reference evidence="1 2" key="1">
    <citation type="submission" date="2016-10" db="EMBL/GenBank/DDBJ databases">
        <authorList>
            <person name="de Groot N.N."/>
        </authorList>
    </citation>
    <scope>NUCLEOTIDE SEQUENCE [LARGE SCALE GENOMIC DNA]</scope>
    <source>
        <strain evidence="1 2">CGMCC 1.6291</strain>
    </source>
</reference>
<evidence type="ECO:0000313" key="2">
    <source>
        <dbReference type="Proteomes" id="UP000199657"/>
    </source>
</evidence>
<dbReference type="Pfam" id="PF12119">
    <property type="entry name" value="DUF3581"/>
    <property type="match status" value="1"/>
</dbReference>
<name>A0A1H8U900_9GAMM</name>
<keyword evidence="2" id="KW-1185">Reference proteome</keyword>
<dbReference type="OrthoDB" id="5892138at2"/>
<organism evidence="1 2">
    <name type="scientific">Aquisalimonas asiatica</name>
    <dbReference type="NCBI Taxonomy" id="406100"/>
    <lineage>
        <taxon>Bacteria</taxon>
        <taxon>Pseudomonadati</taxon>
        <taxon>Pseudomonadota</taxon>
        <taxon>Gammaproteobacteria</taxon>
        <taxon>Chromatiales</taxon>
        <taxon>Ectothiorhodospiraceae</taxon>
        <taxon>Aquisalimonas</taxon>
    </lineage>
</organism>
<dbReference type="InterPro" id="IPR021974">
    <property type="entry name" value="DUF3581"/>
</dbReference>
<proteinExistence type="predicted"/>
<sequence length="236" mass="26504">MFLDAYHALQDGVVRISASQASRFAKEVAGDFNPIHDADARRFCVPGDLLFALVLGYYGVSERMAFRFRGMVGDDVPLVFPEADEGGPLTIADVDGKVYLEVERSGAVIRDAEVVDAFVRRYSAFSGRNFPEFLEPLMRQREMMFNPDRPLVLYDSMAFELKGAVTAGLDMVLETASLDVNGKRGEEWLRFQVVDGDHVVGEGSKKVVISGLQPWDESRMQPFIDDYTARREHFHP</sequence>
<accession>A0A1H8U900</accession>
<dbReference type="STRING" id="406100.SAMN04488052_1062"/>
<dbReference type="Proteomes" id="UP000199657">
    <property type="component" value="Unassembled WGS sequence"/>
</dbReference>
<protein>
    <recommendedName>
        <fullName evidence="3">DUF3581 domain-containing protein</fullName>
    </recommendedName>
</protein>
<dbReference type="EMBL" id="FOEG01000006">
    <property type="protein sequence ID" value="SEO99689.1"/>
    <property type="molecule type" value="Genomic_DNA"/>
</dbReference>
<dbReference type="RefSeq" id="WP_091644955.1">
    <property type="nucleotide sequence ID" value="NZ_FOEG01000006.1"/>
</dbReference>
<dbReference type="AlphaFoldDB" id="A0A1H8U900"/>
<evidence type="ECO:0000313" key="1">
    <source>
        <dbReference type="EMBL" id="SEO99689.1"/>
    </source>
</evidence>
<evidence type="ECO:0008006" key="3">
    <source>
        <dbReference type="Google" id="ProtNLM"/>
    </source>
</evidence>
<gene>
    <name evidence="1" type="ORF">SAMN04488052_1062</name>
</gene>